<dbReference type="Pfam" id="PF08604">
    <property type="entry name" value="Nup153"/>
    <property type="match status" value="2"/>
</dbReference>
<evidence type="ECO:0000256" key="14">
    <source>
        <dbReference type="ARBA" id="ARBA00023136"/>
    </source>
</evidence>
<evidence type="ECO:0000256" key="17">
    <source>
        <dbReference type="ARBA" id="ARBA00068609"/>
    </source>
</evidence>
<evidence type="ECO:0000256" key="3">
    <source>
        <dbReference type="ARBA" id="ARBA00004567"/>
    </source>
</evidence>
<feature type="region of interest" description="Disordered" evidence="21">
    <location>
        <begin position="486"/>
        <end position="522"/>
    </location>
</feature>
<sequence>MRERGSHYTTKLPDEDVEAPDLPEISLPISTTALPKISFGLQTKTTPPPPSVFSTAQVTSSTSKNPEFTFSSPIVKSTESNAQSPGSSVTKTPVVNSSNVKKTEEEYNGFCKPAKTLKEGSVLDILKNPGFSASSSPQTTTTITPKSTSSPLSRSPAVFGESSKQALGLWYCSKCFIDNKASDNKCAACSAPKELPTGHLKESAAITPSSPVKNVTTLTSVQGFGEQFKKPPGTWDCETCLVQNKPESTRCIACETPKPGAEAKAALLLLPTSKSDKPTASADNSLTSGSLKFEELARKPIGSWECDVCLVQNKAEDNKCIACTTPKPGSSAPAITSTLPTLAQNPLGLLDQFKKAAGTWDCDVCLVNNKAEVVKCVACQSAKPGSKVELAGFGTSSGSSESTLPTIKFGLPPSSGSTDSLTSTPGGFSFPAFTGEIKFGISSSSKSTDENKDAGFKFGTSSSGSNSSSTSNVVFGFGKPAEKDATFKPLSGGNPFASAPGAPASASKPETSEGLSSNEKSNLTVSFGFKEPEGEKKNETPVASGFLFGKAEQKETNPPFVFRKKDEKSETIATATSVFGSKNEGEQPKPFVFGKPEVAKADAPTAVSFSFGVPSATEKKDTDQAKKPVFSFGLPAPTIGAAKPFEFGFPSNGSSPAPQPSSIGGSGSAFGSVQQPSTQTSTSGIFGSAVQSSSTSGTSGFGSTAPASASASTGFSTSAALSAPAASSSLLGSTTTLNTSSSSTIFGSAAPSIAASSASSVFGSAAPVNTTSASSVFGAGASTNTSASSSSLFGSSGASTTSSAAPFVFGQPATTASNTLFGNPNDSKSNFVFAGSESQPAVTSTGAAPPSATPFVFGAGAPSTAPAAPNFNFTGANTANVTAPGSTPFIFGAVAAPAAAASPVPAFGKPASQTNAPPAFGSSASTSLFPGASQNVPAFGSMTSNVQTPVFGQQSSQPAFGSAAAPASGSGFQFGNSNFNFASGSAPGVFQFGANPSSAPAQPANSAFGFTQPPTFNMG</sequence>
<dbReference type="AlphaFoldDB" id="A0A8J6BDN4"/>
<feature type="compositionally biased region" description="Polar residues" evidence="21">
    <location>
        <begin position="513"/>
        <end position="522"/>
    </location>
</feature>
<dbReference type="PANTHER" id="PTHR23193:SF23">
    <property type="entry name" value="NUCLEAR PORE COMPLEX PROTEIN NUP153"/>
    <property type="match status" value="1"/>
</dbReference>
<keyword evidence="9" id="KW-0862">Zinc</keyword>
<evidence type="ECO:0000256" key="13">
    <source>
        <dbReference type="ARBA" id="ARBA00023132"/>
    </source>
</evidence>
<feature type="domain" description="RanBP2-type" evidence="22">
    <location>
        <begin position="231"/>
        <end position="260"/>
    </location>
</feature>
<dbReference type="Proteomes" id="UP000770717">
    <property type="component" value="Unassembled WGS sequence"/>
</dbReference>
<dbReference type="GO" id="GO:0008139">
    <property type="term" value="F:nuclear localization sequence binding"/>
    <property type="evidence" value="ECO:0007669"/>
    <property type="project" value="TreeGrafter"/>
</dbReference>
<dbReference type="GO" id="GO:0031965">
    <property type="term" value="C:nuclear membrane"/>
    <property type="evidence" value="ECO:0007669"/>
    <property type="project" value="UniProtKB-SubCell"/>
</dbReference>
<feature type="domain" description="RanBP2-type" evidence="22">
    <location>
        <begin position="356"/>
        <end position="385"/>
    </location>
</feature>
<name>A0A8J6BDN4_ELECQ</name>
<feature type="region of interest" description="Disordered" evidence="21">
    <location>
        <begin position="40"/>
        <end position="100"/>
    </location>
</feature>
<dbReference type="PROSITE" id="PS01358">
    <property type="entry name" value="ZF_RANBP2_1"/>
    <property type="match status" value="4"/>
</dbReference>
<dbReference type="InterPro" id="IPR036443">
    <property type="entry name" value="Znf_RanBP2_sf"/>
</dbReference>
<evidence type="ECO:0000256" key="5">
    <source>
        <dbReference type="ARBA" id="ARBA00022723"/>
    </source>
</evidence>
<dbReference type="GO" id="GO:0006405">
    <property type="term" value="P:RNA export from nucleus"/>
    <property type="evidence" value="ECO:0007669"/>
    <property type="project" value="TreeGrafter"/>
</dbReference>
<reference evidence="23" key="1">
    <citation type="thesis" date="2020" institute="ProQuest LLC" country="789 East Eisenhower Parkway, Ann Arbor, MI, USA">
        <title>Comparative Genomics and Chromosome Evolution.</title>
        <authorList>
            <person name="Mudd A.B."/>
        </authorList>
    </citation>
    <scope>NUCLEOTIDE SEQUENCE</scope>
    <source>
        <strain evidence="23">HN-11 Male</strain>
        <tissue evidence="23">Kidney and liver</tissue>
    </source>
</reference>
<dbReference type="Gene3D" id="4.10.1060.10">
    <property type="entry name" value="Zinc finger, RanBP2-type"/>
    <property type="match status" value="4"/>
</dbReference>
<dbReference type="GO" id="GO:0003677">
    <property type="term" value="F:DNA binding"/>
    <property type="evidence" value="ECO:0007669"/>
    <property type="project" value="UniProtKB-KW"/>
</dbReference>
<evidence type="ECO:0000256" key="15">
    <source>
        <dbReference type="ARBA" id="ARBA00023242"/>
    </source>
</evidence>
<evidence type="ECO:0000313" key="23">
    <source>
        <dbReference type="EMBL" id="KAG9465301.1"/>
    </source>
</evidence>
<evidence type="ECO:0000256" key="2">
    <source>
        <dbReference type="ARBA" id="ARBA00004126"/>
    </source>
</evidence>
<dbReference type="SMART" id="SM00547">
    <property type="entry name" value="ZnF_RBZ"/>
    <property type="match status" value="4"/>
</dbReference>
<dbReference type="GO" id="GO:0017056">
    <property type="term" value="F:structural constituent of nuclear pore"/>
    <property type="evidence" value="ECO:0007669"/>
    <property type="project" value="TreeGrafter"/>
</dbReference>
<feature type="region of interest" description="Disordered" evidence="21">
    <location>
        <begin position="645"/>
        <end position="689"/>
    </location>
</feature>
<dbReference type="SUPFAM" id="SSF90209">
    <property type="entry name" value="Ran binding protein zinc finger-like"/>
    <property type="match status" value="4"/>
</dbReference>
<dbReference type="GO" id="GO:0005643">
    <property type="term" value="C:nuclear pore"/>
    <property type="evidence" value="ECO:0007669"/>
    <property type="project" value="UniProtKB-SubCell"/>
</dbReference>
<dbReference type="FunFam" id="4.10.1060.10:FF:000001">
    <property type="entry name" value="Nuclear pore complex protein Nup153"/>
    <property type="match status" value="3"/>
</dbReference>
<proteinExistence type="inferred from homology"/>
<evidence type="ECO:0000256" key="16">
    <source>
        <dbReference type="ARBA" id="ARBA00060842"/>
    </source>
</evidence>
<keyword evidence="14" id="KW-0472">Membrane</keyword>
<evidence type="ECO:0000256" key="10">
    <source>
        <dbReference type="ARBA" id="ARBA00022927"/>
    </source>
</evidence>
<keyword evidence="24" id="KW-1185">Reference proteome</keyword>
<feature type="compositionally biased region" description="Low complexity" evidence="21">
    <location>
        <begin position="669"/>
        <end position="689"/>
    </location>
</feature>
<evidence type="ECO:0000256" key="6">
    <source>
        <dbReference type="ARBA" id="ARBA00022737"/>
    </source>
</evidence>
<keyword evidence="10" id="KW-0653">Protein transport</keyword>
<dbReference type="EMBL" id="WNTK01003202">
    <property type="protein sequence ID" value="KAG9465301.1"/>
    <property type="molecule type" value="Genomic_DNA"/>
</dbReference>
<dbReference type="GO" id="GO:0008270">
    <property type="term" value="F:zinc ion binding"/>
    <property type="evidence" value="ECO:0007669"/>
    <property type="project" value="UniProtKB-KW"/>
</dbReference>
<evidence type="ECO:0000256" key="11">
    <source>
        <dbReference type="ARBA" id="ARBA00023010"/>
    </source>
</evidence>
<dbReference type="InterPro" id="IPR026054">
    <property type="entry name" value="Nucleoporin"/>
</dbReference>
<evidence type="ECO:0000256" key="12">
    <source>
        <dbReference type="ARBA" id="ARBA00023125"/>
    </source>
</evidence>
<dbReference type="InterPro" id="IPR013913">
    <property type="entry name" value="Nup153_N"/>
</dbReference>
<accession>A0A8J6BDN4</accession>
<keyword evidence="15" id="KW-0539">Nucleus</keyword>
<evidence type="ECO:0000256" key="21">
    <source>
        <dbReference type="SAM" id="MobiDB-lite"/>
    </source>
</evidence>
<comment type="similarity">
    <text evidence="16">Belongs to the NUP153 family.</text>
</comment>
<protein>
    <recommendedName>
        <fullName evidence="17">Nuclear pore complex protein Nup153</fullName>
    </recommendedName>
    <alternativeName>
        <fullName evidence="19">153 kDa nucleoporin</fullName>
    </alternativeName>
    <alternativeName>
        <fullName evidence="18">Nucleoporin Nup153</fullName>
    </alternativeName>
</protein>
<evidence type="ECO:0000256" key="20">
    <source>
        <dbReference type="PROSITE-ProRule" id="PRU00322"/>
    </source>
</evidence>
<feature type="domain" description="RanBP2-type" evidence="22">
    <location>
        <begin position="300"/>
        <end position="329"/>
    </location>
</feature>
<keyword evidence="7 20" id="KW-0863">Zinc-finger</keyword>
<dbReference type="GO" id="GO:0051028">
    <property type="term" value="P:mRNA transport"/>
    <property type="evidence" value="ECO:0007669"/>
    <property type="project" value="UniProtKB-KW"/>
</dbReference>
<keyword evidence="6" id="KW-0677">Repeat</keyword>
<evidence type="ECO:0000256" key="8">
    <source>
        <dbReference type="ARBA" id="ARBA00022816"/>
    </source>
</evidence>
<feature type="compositionally biased region" description="Low complexity" evidence="21">
    <location>
        <begin position="132"/>
        <end position="153"/>
    </location>
</feature>
<evidence type="ECO:0000256" key="4">
    <source>
        <dbReference type="ARBA" id="ARBA00022448"/>
    </source>
</evidence>
<comment type="caution">
    <text evidence="23">The sequence shown here is derived from an EMBL/GenBank/DDBJ whole genome shotgun (WGS) entry which is preliminary data.</text>
</comment>
<keyword evidence="5" id="KW-0479">Metal-binding</keyword>
<feature type="domain" description="RanBP2-type" evidence="22">
    <location>
        <begin position="166"/>
        <end position="195"/>
    </location>
</feature>
<evidence type="ECO:0000256" key="7">
    <source>
        <dbReference type="ARBA" id="ARBA00022771"/>
    </source>
</evidence>
<evidence type="ECO:0000313" key="24">
    <source>
        <dbReference type="Proteomes" id="UP000770717"/>
    </source>
</evidence>
<evidence type="ECO:0000256" key="19">
    <source>
        <dbReference type="ARBA" id="ARBA00079437"/>
    </source>
</evidence>
<dbReference type="InterPro" id="IPR001876">
    <property type="entry name" value="Znf_RanBP2"/>
</dbReference>
<gene>
    <name evidence="23" type="ORF">GDO78_018538</name>
</gene>
<dbReference type="PROSITE" id="PS50199">
    <property type="entry name" value="ZF_RANBP2_2"/>
    <property type="match status" value="4"/>
</dbReference>
<evidence type="ECO:0000256" key="18">
    <source>
        <dbReference type="ARBA" id="ARBA00078197"/>
    </source>
</evidence>
<dbReference type="OrthoDB" id="79830at2759"/>
<dbReference type="GO" id="GO:0006606">
    <property type="term" value="P:protein import into nucleus"/>
    <property type="evidence" value="ECO:0007669"/>
    <property type="project" value="TreeGrafter"/>
</dbReference>
<evidence type="ECO:0000256" key="1">
    <source>
        <dbReference type="ARBA" id="ARBA00001947"/>
    </source>
</evidence>
<organism evidence="23 24">
    <name type="scientific">Eleutherodactylus coqui</name>
    <name type="common">Puerto Rican coqui</name>
    <dbReference type="NCBI Taxonomy" id="57060"/>
    <lineage>
        <taxon>Eukaryota</taxon>
        <taxon>Metazoa</taxon>
        <taxon>Chordata</taxon>
        <taxon>Craniata</taxon>
        <taxon>Vertebrata</taxon>
        <taxon>Euteleostomi</taxon>
        <taxon>Amphibia</taxon>
        <taxon>Batrachia</taxon>
        <taxon>Anura</taxon>
        <taxon>Neobatrachia</taxon>
        <taxon>Hyloidea</taxon>
        <taxon>Eleutherodactylidae</taxon>
        <taxon>Eleutherodactylinae</taxon>
        <taxon>Eleutherodactylus</taxon>
        <taxon>Eleutherodactylus</taxon>
    </lineage>
</organism>
<feature type="compositionally biased region" description="Polar residues" evidence="21">
    <location>
        <begin position="52"/>
        <end position="100"/>
    </location>
</feature>
<feature type="region of interest" description="Disordered" evidence="21">
    <location>
        <begin position="129"/>
        <end position="157"/>
    </location>
</feature>
<feature type="region of interest" description="Disordered" evidence="21">
    <location>
        <begin position="1"/>
        <end position="20"/>
    </location>
</feature>
<keyword evidence="12" id="KW-0238">DNA-binding</keyword>
<dbReference type="Pfam" id="PF00641">
    <property type="entry name" value="Zn_ribbon_RanBP"/>
    <property type="match status" value="4"/>
</dbReference>
<keyword evidence="4" id="KW-0813">Transport</keyword>
<feature type="compositionally biased region" description="Low complexity" evidence="21">
    <location>
        <begin position="491"/>
        <end position="509"/>
    </location>
</feature>
<evidence type="ECO:0000256" key="9">
    <source>
        <dbReference type="ARBA" id="ARBA00022833"/>
    </source>
</evidence>
<keyword evidence="11" id="KW-0811">Translocation</keyword>
<comment type="cofactor">
    <cofactor evidence="1">
        <name>Zn(2+)</name>
        <dbReference type="ChEBI" id="CHEBI:29105"/>
    </cofactor>
</comment>
<keyword evidence="8" id="KW-0509">mRNA transport</keyword>
<comment type="subcellular location">
    <subcellularLocation>
        <location evidence="2">Nucleus membrane</location>
    </subcellularLocation>
    <subcellularLocation>
        <location evidence="3">Nucleus</location>
        <location evidence="3">Nuclear pore complex</location>
    </subcellularLocation>
</comment>
<dbReference type="PANTHER" id="PTHR23193">
    <property type="entry name" value="NUCLEAR PORE COMPLEX PROTEIN NUP"/>
    <property type="match status" value="1"/>
</dbReference>
<keyword evidence="13" id="KW-0906">Nuclear pore complex</keyword>
<evidence type="ECO:0000259" key="22">
    <source>
        <dbReference type="PROSITE" id="PS50199"/>
    </source>
</evidence>